<dbReference type="PROSITE" id="PS50293">
    <property type="entry name" value="TPR_REGION"/>
    <property type="match status" value="1"/>
</dbReference>
<accession>A0A7I8IHC4</accession>
<keyword evidence="2 3" id="KW-0802">TPR repeat</keyword>
<feature type="compositionally biased region" description="Basic and acidic residues" evidence="4">
    <location>
        <begin position="776"/>
        <end position="785"/>
    </location>
</feature>
<protein>
    <submittedName>
        <fullName evidence="5">Uncharacterized protein</fullName>
    </submittedName>
</protein>
<dbReference type="SUPFAM" id="SSF48452">
    <property type="entry name" value="TPR-like"/>
    <property type="match status" value="1"/>
</dbReference>
<evidence type="ECO:0000256" key="3">
    <source>
        <dbReference type="PROSITE-ProRule" id="PRU00339"/>
    </source>
</evidence>
<dbReference type="InterPro" id="IPR011990">
    <property type="entry name" value="TPR-like_helical_dom_sf"/>
</dbReference>
<evidence type="ECO:0000313" key="6">
    <source>
        <dbReference type="Proteomes" id="UP001189122"/>
    </source>
</evidence>
<feature type="region of interest" description="Disordered" evidence="4">
    <location>
        <begin position="776"/>
        <end position="800"/>
    </location>
</feature>
<reference evidence="5 6" key="1">
    <citation type="submission" date="2019-12" db="EMBL/GenBank/DDBJ databases">
        <authorList>
            <person name="Scholz U."/>
            <person name="Mascher M."/>
            <person name="Fiebig A."/>
        </authorList>
    </citation>
    <scope>NUCLEOTIDE SEQUENCE</scope>
</reference>
<sequence length="942" mass="105611">MAEEDVRFLKGVELRLLRCTLSPVVESVAPPPSYCSPQPPASRGSSSLCPVIESLVAAIERGNYAEALTSDAVHRVFSFSDSWEFADTVDSAERFYGEVEGRASEFLHGGRQQDFWLHCLDTGKDADGGEEYDVGYKSVLVLCIGVAALLTFVQRNITGPIEEISPFPLSFPKSRQENSRDDGHWGAWARGQLTLDGSDVFGKFSLLQYIVYARILLNNIRNISVDGRSSHQIEARSVSWWLCRLTLIQQRILDSLSSSLYDSLQILTTETLDQFGSEESVNMYWASQLCKEESLTIVSMVHLEAGIVAHAYGRVDSSGVHFNAAERACGLHLSVTGILGFRTIHQVNAKSQLVLVAETEEQRSSECSLLHNSEILKKCSAAQSHGASESLENYDECDILMTPRLLESNGDAKVNGNPSGIRKMSFTDAQQTVILAQCLHTKKKNPDDELSGWEMAPFIEAIDSQQHTYFIIQCLCDILRVRWESTRGRTKQRALLMMNKLVDRVCGAFPGVVERIHFSFGVYVPTIPALRKEYGRLLVSNGLIGEALKTFEDLELWDDLIYCYRLLEKKSAAVDLIRARLDETPDDPRLWCSLGDVTNNDAHYQKALEVSNNKSARAKRSLARSAYNRGDYETSKTLWESAMAVNSLYPDGWFALGAAALKARDIDKALDAFTRAVQLDPDNGEAWNNIACLYAHDKKRSKESFVAFKEALKFRRTSWQLWENYSHVAMDIGNVAQALEATKMVLDLSDSKRVDVELLEKIMLVIEDRASIPEDKCHNGVDKSHNRSLYESGSQEGNERSRETEFLVNMIGNVLQQIIRKGGCENVWGLYARWHKIKGDLAMSAEALLKQVRSYQGSDLWHDRDRFGKFAHASLQLCRVYMEIASSTGQRRELMTAEMHLKNTVKQGVDFADTDEFRDLAACLSEVRSRLATPTPSPSESS</sequence>
<keyword evidence="6" id="KW-1185">Reference proteome</keyword>
<keyword evidence="1" id="KW-0677">Repeat</keyword>
<dbReference type="PANTHER" id="PTHR16193:SF0">
    <property type="entry name" value="TETRATRICOPEPTIDE REPEAT PROTEIN 27"/>
    <property type="match status" value="1"/>
</dbReference>
<dbReference type="AlphaFoldDB" id="A0A7I8IHC4"/>
<name>A0A7I8IHC4_SPIIN</name>
<dbReference type="SMART" id="SM00028">
    <property type="entry name" value="TPR"/>
    <property type="match status" value="4"/>
</dbReference>
<evidence type="ECO:0000256" key="4">
    <source>
        <dbReference type="SAM" id="MobiDB-lite"/>
    </source>
</evidence>
<evidence type="ECO:0000256" key="2">
    <source>
        <dbReference type="ARBA" id="ARBA00022803"/>
    </source>
</evidence>
<dbReference type="EMBL" id="LR743589">
    <property type="protein sequence ID" value="CAA2616789.1"/>
    <property type="molecule type" value="Genomic_DNA"/>
</dbReference>
<feature type="compositionally biased region" description="Polar residues" evidence="4">
    <location>
        <begin position="787"/>
        <end position="796"/>
    </location>
</feature>
<dbReference type="PANTHER" id="PTHR16193">
    <property type="entry name" value="TETRATRICOPEPTIDE REPEAT PROTEIN 27"/>
    <property type="match status" value="1"/>
</dbReference>
<feature type="repeat" description="TPR" evidence="3">
    <location>
        <begin position="650"/>
        <end position="683"/>
    </location>
</feature>
<dbReference type="Pfam" id="PF13432">
    <property type="entry name" value="TPR_16"/>
    <property type="match status" value="1"/>
</dbReference>
<dbReference type="InterPro" id="IPR044244">
    <property type="entry name" value="TTC27/Emw1"/>
</dbReference>
<gene>
    <name evidence="5" type="ORF">SI7747_02003003</name>
</gene>
<evidence type="ECO:0000313" key="5">
    <source>
        <dbReference type="EMBL" id="CAA2616789.1"/>
    </source>
</evidence>
<dbReference type="PROSITE" id="PS50005">
    <property type="entry name" value="TPR"/>
    <property type="match status" value="1"/>
</dbReference>
<organism evidence="5">
    <name type="scientific">Spirodela intermedia</name>
    <name type="common">Intermediate duckweed</name>
    <dbReference type="NCBI Taxonomy" id="51605"/>
    <lineage>
        <taxon>Eukaryota</taxon>
        <taxon>Viridiplantae</taxon>
        <taxon>Streptophyta</taxon>
        <taxon>Embryophyta</taxon>
        <taxon>Tracheophyta</taxon>
        <taxon>Spermatophyta</taxon>
        <taxon>Magnoliopsida</taxon>
        <taxon>Liliopsida</taxon>
        <taxon>Araceae</taxon>
        <taxon>Lemnoideae</taxon>
        <taxon>Spirodela</taxon>
    </lineage>
</organism>
<dbReference type="EMBL" id="CACRZD030000002">
    <property type="protein sequence ID" value="CAA6656463.1"/>
    <property type="molecule type" value="Genomic_DNA"/>
</dbReference>
<proteinExistence type="predicted"/>
<dbReference type="Gene3D" id="1.25.40.10">
    <property type="entry name" value="Tetratricopeptide repeat domain"/>
    <property type="match status" value="1"/>
</dbReference>
<dbReference type="InterPro" id="IPR019734">
    <property type="entry name" value="TPR_rpt"/>
</dbReference>
<dbReference type="Proteomes" id="UP001189122">
    <property type="component" value="Unassembled WGS sequence"/>
</dbReference>
<evidence type="ECO:0000256" key="1">
    <source>
        <dbReference type="ARBA" id="ARBA00022737"/>
    </source>
</evidence>